<keyword evidence="5 7" id="KW-0378">Hydrolase</keyword>
<dbReference type="Pfam" id="PF12320">
    <property type="entry name" value="SbcD_C"/>
    <property type="match status" value="1"/>
</dbReference>
<keyword evidence="11" id="KW-1185">Reference proteome</keyword>
<dbReference type="InterPro" id="IPR026843">
    <property type="entry name" value="SbcD_C"/>
</dbReference>
<accession>A0A1I0EFR5</accession>
<dbReference type="EMBL" id="FOIN01000011">
    <property type="protein sequence ID" value="SET43944.1"/>
    <property type="molecule type" value="Genomic_DNA"/>
</dbReference>
<comment type="function">
    <text evidence="7">SbcCD cleaves DNA hairpin structures. These structures can inhibit DNA replication and are intermediates in certain DNA recombination reactions. The complex acts as a 3'-&gt;5' double strand exonuclease that can open hairpins. It also has a 5' single-strand endonuclease activity.</text>
</comment>
<dbReference type="OrthoDB" id="9773856at2"/>
<evidence type="ECO:0000259" key="8">
    <source>
        <dbReference type="Pfam" id="PF00149"/>
    </source>
</evidence>
<dbReference type="SUPFAM" id="SSF56300">
    <property type="entry name" value="Metallo-dependent phosphatases"/>
    <property type="match status" value="1"/>
</dbReference>
<sequence>MRFVHISDIHLGKLLFQQNLLEIQADLLAQITKYLVENKINVLIMAGDIYDRSVPSNEAIDVLNDFLSLLILKHKIKVLMIAGNHDSPTRLSFASGLLKQEGLYIEAYPQKEMKPIVIDGVNFYLLPFFKPSYLRYLYNDESIVSYQDAFKSYLSRQKINYDETNVLITHQFIGGNQDIICSESESVLSVGGSEMIDVSLVKQFDYVALGHIHAPQKVLYDTIRYSGSLMHYSFDEIKHEKSIVDVTIADKDISFELIKLRPRQNLIKLSGSFDEIMEHYESNNSDFVAIELLDTMIVPNAIDYLRTKYENVLQITYPNLTNLQLKNNTKADIGFEKLSSVELFEQFYQKIKGVAINNQAKKIIAEIMKGANDHGA</sequence>
<dbReference type="InterPro" id="IPR041796">
    <property type="entry name" value="Mre11_N"/>
</dbReference>
<evidence type="ECO:0000256" key="2">
    <source>
        <dbReference type="ARBA" id="ARBA00011322"/>
    </source>
</evidence>
<dbReference type="CDD" id="cd00840">
    <property type="entry name" value="MPP_Mre11_N"/>
    <property type="match status" value="1"/>
</dbReference>
<keyword evidence="6 7" id="KW-0269">Exonuclease</keyword>
<evidence type="ECO:0000256" key="3">
    <source>
        <dbReference type="ARBA" id="ARBA00013365"/>
    </source>
</evidence>
<dbReference type="GO" id="GO:0004519">
    <property type="term" value="F:endonuclease activity"/>
    <property type="evidence" value="ECO:0007669"/>
    <property type="project" value="UniProtKB-KW"/>
</dbReference>
<evidence type="ECO:0000256" key="4">
    <source>
        <dbReference type="ARBA" id="ARBA00022722"/>
    </source>
</evidence>
<dbReference type="Gene3D" id="3.60.21.10">
    <property type="match status" value="1"/>
</dbReference>
<dbReference type="GO" id="GO:0006260">
    <property type="term" value="P:DNA replication"/>
    <property type="evidence" value="ECO:0007669"/>
    <property type="project" value="UniProtKB-KW"/>
</dbReference>
<dbReference type="Proteomes" id="UP000198558">
    <property type="component" value="Unassembled WGS sequence"/>
</dbReference>
<dbReference type="RefSeq" id="WP_092353541.1">
    <property type="nucleotide sequence ID" value="NZ_FOIN01000011.1"/>
</dbReference>
<dbReference type="PANTHER" id="PTHR30337">
    <property type="entry name" value="COMPONENT OF ATP-DEPENDENT DSDNA EXONUCLEASE"/>
    <property type="match status" value="1"/>
</dbReference>
<dbReference type="PANTHER" id="PTHR30337:SF0">
    <property type="entry name" value="NUCLEASE SBCCD SUBUNIT D"/>
    <property type="match status" value="1"/>
</dbReference>
<dbReference type="InterPro" id="IPR004843">
    <property type="entry name" value="Calcineurin-like_PHP"/>
</dbReference>
<evidence type="ECO:0000313" key="11">
    <source>
        <dbReference type="Proteomes" id="UP000198558"/>
    </source>
</evidence>
<dbReference type="GO" id="GO:0006310">
    <property type="term" value="P:DNA recombination"/>
    <property type="evidence" value="ECO:0007669"/>
    <property type="project" value="UniProtKB-KW"/>
</dbReference>
<dbReference type="InterPro" id="IPR029052">
    <property type="entry name" value="Metallo-depent_PP-like"/>
</dbReference>
<dbReference type="Pfam" id="PF00149">
    <property type="entry name" value="Metallophos"/>
    <property type="match status" value="1"/>
</dbReference>
<dbReference type="InterPro" id="IPR004593">
    <property type="entry name" value="SbcD"/>
</dbReference>
<dbReference type="AlphaFoldDB" id="A0A1I0EFR5"/>
<comment type="similarity">
    <text evidence="1 7">Belongs to the SbcD family.</text>
</comment>
<organism evidence="10 11">
    <name type="scientific">Thomasclavelia cocleata</name>
    <dbReference type="NCBI Taxonomy" id="69824"/>
    <lineage>
        <taxon>Bacteria</taxon>
        <taxon>Bacillati</taxon>
        <taxon>Bacillota</taxon>
        <taxon>Erysipelotrichia</taxon>
        <taxon>Erysipelotrichales</taxon>
        <taxon>Coprobacillaceae</taxon>
        <taxon>Thomasclavelia</taxon>
    </lineage>
</organism>
<reference evidence="11" key="1">
    <citation type="submission" date="2016-10" db="EMBL/GenBank/DDBJ databases">
        <authorList>
            <person name="Varghese N."/>
            <person name="Submissions S."/>
        </authorList>
    </citation>
    <scope>NUCLEOTIDE SEQUENCE [LARGE SCALE GENOMIC DNA]</scope>
    <source>
        <strain evidence="11">DSM 1551</strain>
    </source>
</reference>
<evidence type="ECO:0000256" key="5">
    <source>
        <dbReference type="ARBA" id="ARBA00022801"/>
    </source>
</evidence>
<gene>
    <name evidence="7" type="primary">sbcD</name>
    <name evidence="10" type="ORF">SAMN04489758_1118</name>
</gene>
<feature type="domain" description="Nuclease SbcCD subunit D C-terminal" evidence="9">
    <location>
        <begin position="263"/>
        <end position="350"/>
    </location>
</feature>
<dbReference type="InterPro" id="IPR050535">
    <property type="entry name" value="DNA_Repair-Maintenance_Comp"/>
</dbReference>
<name>A0A1I0EFR5_9FIRM</name>
<evidence type="ECO:0000259" key="9">
    <source>
        <dbReference type="Pfam" id="PF12320"/>
    </source>
</evidence>
<keyword evidence="7" id="KW-0233">DNA recombination</keyword>
<keyword evidence="7" id="KW-0255">Endonuclease</keyword>
<evidence type="ECO:0000256" key="6">
    <source>
        <dbReference type="ARBA" id="ARBA00022839"/>
    </source>
</evidence>
<dbReference type="GO" id="GO:0008408">
    <property type="term" value="F:3'-5' exonuclease activity"/>
    <property type="evidence" value="ECO:0007669"/>
    <property type="project" value="InterPro"/>
</dbReference>
<dbReference type="NCBIfam" id="TIGR00619">
    <property type="entry name" value="sbcd"/>
    <property type="match status" value="1"/>
</dbReference>
<evidence type="ECO:0000256" key="7">
    <source>
        <dbReference type="RuleBase" id="RU363069"/>
    </source>
</evidence>
<evidence type="ECO:0000256" key="1">
    <source>
        <dbReference type="ARBA" id="ARBA00010555"/>
    </source>
</evidence>
<feature type="domain" description="Calcineurin-like phosphoesterase" evidence="8">
    <location>
        <begin position="1"/>
        <end position="215"/>
    </location>
</feature>
<keyword evidence="7" id="KW-0235">DNA replication</keyword>
<protein>
    <recommendedName>
        <fullName evidence="3 7">Nuclease SbcCD subunit D</fullName>
    </recommendedName>
</protein>
<comment type="subunit">
    <text evidence="2 7">Heterodimer of SbcC and SbcD.</text>
</comment>
<dbReference type="GeneID" id="78288243"/>
<evidence type="ECO:0000313" key="10">
    <source>
        <dbReference type="EMBL" id="SET43944.1"/>
    </source>
</evidence>
<keyword evidence="4 7" id="KW-0540">Nuclease</keyword>
<proteinExistence type="inferred from homology"/>